<accession>A0ABU7LEL6</accession>
<evidence type="ECO:0000256" key="1">
    <source>
        <dbReference type="SAM" id="Phobius"/>
    </source>
</evidence>
<reference evidence="2 3" key="1">
    <citation type="submission" date="2023-07" db="EMBL/GenBank/DDBJ databases">
        <authorList>
            <person name="Girao M."/>
            <person name="Carvalho M.F."/>
        </authorList>
    </citation>
    <scope>NUCLEOTIDE SEQUENCE [LARGE SCALE GENOMIC DNA]</scope>
    <source>
        <strain evidence="2 3">YIM65754</strain>
    </source>
</reference>
<dbReference type="RefSeq" id="WP_330135270.1">
    <property type="nucleotide sequence ID" value="NZ_JAUTXY010000010.1"/>
</dbReference>
<keyword evidence="3" id="KW-1185">Reference proteome</keyword>
<gene>
    <name evidence="2" type="ORF">Q7514_20865</name>
</gene>
<organism evidence="2 3">
    <name type="scientific">Rhodococcus artemisiae</name>
    <dbReference type="NCBI Taxonomy" id="714159"/>
    <lineage>
        <taxon>Bacteria</taxon>
        <taxon>Bacillati</taxon>
        <taxon>Actinomycetota</taxon>
        <taxon>Actinomycetes</taxon>
        <taxon>Mycobacteriales</taxon>
        <taxon>Nocardiaceae</taxon>
        <taxon>Rhodococcus</taxon>
    </lineage>
</organism>
<dbReference type="EMBL" id="JAUTXY010000010">
    <property type="protein sequence ID" value="MEE2059978.1"/>
    <property type="molecule type" value="Genomic_DNA"/>
</dbReference>
<name>A0ABU7LEL6_9NOCA</name>
<sequence>MAPSELAVASAPPPVAPVVDRRRGGFARSWKLLAAMGVLVVLVAAVLVASQFSPFDSNESSASATYSTTMLGADGVEYTVSGSLLEKYSQATAPQKADLGQPLGAEKTNPDGKYQWFVGGVIIQKTGQPPYIVWARYATSGRCSVVVKVQWVTRPAMRSISMG</sequence>
<keyword evidence="1" id="KW-0472">Membrane</keyword>
<dbReference type="Proteomes" id="UP001336020">
    <property type="component" value="Unassembled WGS sequence"/>
</dbReference>
<comment type="caution">
    <text evidence="2">The sequence shown here is derived from an EMBL/GenBank/DDBJ whole genome shotgun (WGS) entry which is preliminary data.</text>
</comment>
<keyword evidence="1" id="KW-0812">Transmembrane</keyword>
<evidence type="ECO:0000313" key="2">
    <source>
        <dbReference type="EMBL" id="MEE2059978.1"/>
    </source>
</evidence>
<feature type="transmembrane region" description="Helical" evidence="1">
    <location>
        <begin position="32"/>
        <end position="52"/>
    </location>
</feature>
<proteinExistence type="predicted"/>
<evidence type="ECO:0000313" key="3">
    <source>
        <dbReference type="Proteomes" id="UP001336020"/>
    </source>
</evidence>
<keyword evidence="1" id="KW-1133">Transmembrane helix</keyword>
<protein>
    <submittedName>
        <fullName evidence="2">Uncharacterized protein</fullName>
    </submittedName>
</protein>